<dbReference type="GO" id="GO:0005975">
    <property type="term" value="P:carbohydrate metabolic process"/>
    <property type="evidence" value="ECO:0007669"/>
    <property type="project" value="InterPro"/>
</dbReference>
<keyword evidence="4" id="KW-1185">Reference proteome</keyword>
<evidence type="ECO:0000313" key="3">
    <source>
        <dbReference type="EMBL" id="RJG07701.1"/>
    </source>
</evidence>
<keyword evidence="1" id="KW-1133">Transmembrane helix</keyword>
<name>A0A418X5R0_9BURK</name>
<feature type="transmembrane region" description="Helical" evidence="1">
    <location>
        <begin position="38"/>
        <end position="56"/>
    </location>
</feature>
<proteinExistence type="predicted"/>
<keyword evidence="1" id="KW-0472">Membrane</keyword>
<comment type="caution">
    <text evidence="3">The sequence shown here is derived from an EMBL/GenBank/DDBJ whole genome shotgun (WGS) entry which is preliminary data.</text>
</comment>
<dbReference type="Gene3D" id="3.20.20.370">
    <property type="entry name" value="Glycoside hydrolase/deacetylase"/>
    <property type="match status" value="1"/>
</dbReference>
<dbReference type="AlphaFoldDB" id="A0A418X5R0"/>
<feature type="domain" description="NodB homology" evidence="2">
    <location>
        <begin position="77"/>
        <end position="263"/>
    </location>
</feature>
<dbReference type="PROSITE" id="PS51677">
    <property type="entry name" value="NODB"/>
    <property type="match status" value="1"/>
</dbReference>
<keyword evidence="1" id="KW-0812">Transmembrane</keyword>
<feature type="transmembrane region" description="Helical" evidence="1">
    <location>
        <begin position="12"/>
        <end position="32"/>
    </location>
</feature>
<organism evidence="3 4">
    <name type="scientific">Noviherbaspirillum cavernae</name>
    <dbReference type="NCBI Taxonomy" id="2320862"/>
    <lineage>
        <taxon>Bacteria</taxon>
        <taxon>Pseudomonadati</taxon>
        <taxon>Pseudomonadota</taxon>
        <taxon>Betaproteobacteria</taxon>
        <taxon>Burkholderiales</taxon>
        <taxon>Oxalobacteraceae</taxon>
        <taxon>Noviherbaspirillum</taxon>
    </lineage>
</organism>
<evidence type="ECO:0000259" key="2">
    <source>
        <dbReference type="PROSITE" id="PS51677"/>
    </source>
</evidence>
<dbReference type="EMBL" id="QYUN01000002">
    <property type="protein sequence ID" value="RJG07701.1"/>
    <property type="molecule type" value="Genomic_DNA"/>
</dbReference>
<dbReference type="Pfam" id="PF01522">
    <property type="entry name" value="Polysacc_deac_1"/>
    <property type="match status" value="1"/>
</dbReference>
<protein>
    <submittedName>
        <fullName evidence="3">Polysaccharide deacetylase family protein</fullName>
    </submittedName>
</protein>
<evidence type="ECO:0000313" key="4">
    <source>
        <dbReference type="Proteomes" id="UP000285190"/>
    </source>
</evidence>
<reference evidence="3 4" key="1">
    <citation type="submission" date="2018-09" db="EMBL/GenBank/DDBJ databases">
        <authorList>
            <person name="Zhu H."/>
        </authorList>
    </citation>
    <scope>NUCLEOTIDE SEQUENCE [LARGE SCALE GENOMIC DNA]</scope>
    <source>
        <strain evidence="3 4">K2R10-39</strain>
    </source>
</reference>
<dbReference type="InterPro" id="IPR050248">
    <property type="entry name" value="Polysacc_deacetylase_ArnD"/>
</dbReference>
<dbReference type="Proteomes" id="UP000285190">
    <property type="component" value="Unassembled WGS sequence"/>
</dbReference>
<dbReference type="InterPro" id="IPR011330">
    <property type="entry name" value="Glyco_hydro/deAcase_b/a-brl"/>
</dbReference>
<dbReference type="OrthoDB" id="276604at2"/>
<accession>A0A418X5R0</accession>
<dbReference type="InterPro" id="IPR002509">
    <property type="entry name" value="NODB_dom"/>
</dbReference>
<dbReference type="RefSeq" id="WP_119741421.1">
    <property type="nucleotide sequence ID" value="NZ_QYUN01000002.1"/>
</dbReference>
<gene>
    <name evidence="3" type="ORF">D3870_18395</name>
</gene>
<dbReference type="PANTHER" id="PTHR10587">
    <property type="entry name" value="GLYCOSYL TRANSFERASE-RELATED"/>
    <property type="match status" value="1"/>
</dbReference>
<dbReference type="PANTHER" id="PTHR10587:SF137">
    <property type="entry name" value="4-DEOXY-4-FORMAMIDO-L-ARABINOSE-PHOSPHOUNDECAPRENOL DEFORMYLASE ARND-RELATED"/>
    <property type="match status" value="1"/>
</dbReference>
<sequence length="277" mass="30050">MTQNPPIRWRMPLLVRLTLALHAAMLAVVIVAPQLWPWVLAALVANHALITAVGLWPRSTWLGANWTRLPAASAARGEIALTIDDGPNPEVTPQVLDMLDRYGVKATFFCIGEHALRHPDLCQAIVARGHAVENHSQHHRHHFSVMGMAGLTREIAEAQATLSRITGHRPLFFRAPAGLRNPFLDPVLARLGLRLAAWTRRGYDTRTADADAVSRRLLPDVKAGAILLLHDGNCARTAAGVPVILAVLPRLIEAAHGAGLHFVTLPAALQSANPTHP</sequence>
<evidence type="ECO:0000256" key="1">
    <source>
        <dbReference type="SAM" id="Phobius"/>
    </source>
</evidence>
<dbReference type="GO" id="GO:0016810">
    <property type="term" value="F:hydrolase activity, acting on carbon-nitrogen (but not peptide) bonds"/>
    <property type="evidence" value="ECO:0007669"/>
    <property type="project" value="InterPro"/>
</dbReference>
<dbReference type="CDD" id="cd10917">
    <property type="entry name" value="CE4_NodB_like_6s_7s"/>
    <property type="match status" value="1"/>
</dbReference>
<dbReference type="SUPFAM" id="SSF88713">
    <property type="entry name" value="Glycoside hydrolase/deacetylase"/>
    <property type="match status" value="1"/>
</dbReference>